<dbReference type="Proteomes" id="UP001274830">
    <property type="component" value="Unassembled WGS sequence"/>
</dbReference>
<reference evidence="2" key="1">
    <citation type="submission" date="2023-07" db="EMBL/GenBank/DDBJ databases">
        <title>Black Yeasts Isolated from many extreme environments.</title>
        <authorList>
            <person name="Coleine C."/>
            <person name="Stajich J.E."/>
            <person name="Selbmann L."/>
        </authorList>
    </citation>
    <scope>NUCLEOTIDE SEQUENCE</scope>
    <source>
        <strain evidence="2">CCFEE 5485</strain>
    </source>
</reference>
<evidence type="ECO:0000313" key="3">
    <source>
        <dbReference type="Proteomes" id="UP001274830"/>
    </source>
</evidence>
<dbReference type="CDD" id="cd18186">
    <property type="entry name" value="BTB_POZ_ZBTB_KLHL-like"/>
    <property type="match status" value="1"/>
</dbReference>
<accession>A0AAE0WQN9</accession>
<evidence type="ECO:0000313" key="2">
    <source>
        <dbReference type="EMBL" id="KAK3676223.1"/>
    </source>
</evidence>
<dbReference type="PANTHER" id="PTHR47843:SF2">
    <property type="entry name" value="BTB DOMAIN-CONTAINING PROTEIN"/>
    <property type="match status" value="1"/>
</dbReference>
<feature type="domain" description="BTB" evidence="1">
    <location>
        <begin position="23"/>
        <end position="96"/>
    </location>
</feature>
<proteinExistence type="predicted"/>
<dbReference type="InterPro" id="IPR011333">
    <property type="entry name" value="SKP1/BTB/POZ_sf"/>
</dbReference>
<comment type="caution">
    <text evidence="2">The sequence shown here is derived from an EMBL/GenBank/DDBJ whole genome shotgun (WGS) entry which is preliminary data.</text>
</comment>
<dbReference type="EMBL" id="JAUTXT010000011">
    <property type="protein sequence ID" value="KAK3676223.1"/>
    <property type="molecule type" value="Genomic_DNA"/>
</dbReference>
<evidence type="ECO:0000259" key="1">
    <source>
        <dbReference type="PROSITE" id="PS50097"/>
    </source>
</evidence>
<dbReference type="PROSITE" id="PS50097">
    <property type="entry name" value="BTB"/>
    <property type="match status" value="1"/>
</dbReference>
<organism evidence="2 3">
    <name type="scientific">Recurvomyces mirabilis</name>
    <dbReference type="NCBI Taxonomy" id="574656"/>
    <lineage>
        <taxon>Eukaryota</taxon>
        <taxon>Fungi</taxon>
        <taxon>Dikarya</taxon>
        <taxon>Ascomycota</taxon>
        <taxon>Pezizomycotina</taxon>
        <taxon>Dothideomycetes</taxon>
        <taxon>Dothideomycetidae</taxon>
        <taxon>Mycosphaerellales</taxon>
        <taxon>Teratosphaeriaceae</taxon>
        <taxon>Recurvomyces</taxon>
    </lineage>
</organism>
<dbReference type="AlphaFoldDB" id="A0AAE0WQN9"/>
<dbReference type="Gene3D" id="3.30.710.10">
    <property type="entry name" value="Potassium Channel Kv1.1, Chain A"/>
    <property type="match status" value="1"/>
</dbReference>
<dbReference type="InterPro" id="IPR000210">
    <property type="entry name" value="BTB/POZ_dom"/>
</dbReference>
<name>A0AAE0WQN9_9PEZI</name>
<dbReference type="SUPFAM" id="SSF54695">
    <property type="entry name" value="POZ domain"/>
    <property type="match status" value="1"/>
</dbReference>
<sequence>MTPLSMKTPPPSTLDQYPPTEALDTIIELKVGQHPNIKSFFVHKDLITFFSGFFRAAICGNFAEAASGVVNLPTEDADTVAAFISLLYFRILPVSSGETSKFWPICTLWILADRWETPIMANALIDHMRDQAVTLWIHPSNLLNLMYENALESPGLRRFATMVVVAVLSNKKLKEMQETFEWSSDVRLGILQELLSHGTDRKLVGREELAMLDLCQYHQHKEGVRCSK</sequence>
<protein>
    <recommendedName>
        <fullName evidence="1">BTB domain-containing protein</fullName>
    </recommendedName>
</protein>
<dbReference type="PANTHER" id="PTHR47843">
    <property type="entry name" value="BTB DOMAIN-CONTAINING PROTEIN-RELATED"/>
    <property type="match status" value="1"/>
</dbReference>
<keyword evidence="3" id="KW-1185">Reference proteome</keyword>
<gene>
    <name evidence="2" type="ORF">LTR78_003973</name>
</gene>